<dbReference type="AlphaFoldDB" id="A0A848G8S4"/>
<accession>A0A848G8S4</accession>
<proteinExistence type="inferred from homology"/>
<keyword evidence="6" id="KW-0812">Transmembrane</keyword>
<comment type="subcellular location">
    <subcellularLocation>
        <location evidence="1">Cell inner membrane</location>
        <topology evidence="1">Single-pass membrane protein</topology>
        <orientation evidence="1">Periplasmic side</orientation>
    </subcellularLocation>
</comment>
<evidence type="ECO:0000256" key="6">
    <source>
        <dbReference type="ARBA" id="ARBA00022692"/>
    </source>
</evidence>
<dbReference type="SUPFAM" id="SSF74653">
    <property type="entry name" value="TolA/TonB C-terminal domain"/>
    <property type="match status" value="1"/>
</dbReference>
<dbReference type="InterPro" id="IPR006260">
    <property type="entry name" value="TonB/TolA_C"/>
</dbReference>
<organism evidence="12 13">
    <name type="scientific">Zoogloea dura</name>
    <dbReference type="NCBI Taxonomy" id="2728840"/>
    <lineage>
        <taxon>Bacteria</taxon>
        <taxon>Pseudomonadati</taxon>
        <taxon>Pseudomonadota</taxon>
        <taxon>Betaproteobacteria</taxon>
        <taxon>Rhodocyclales</taxon>
        <taxon>Zoogloeaceae</taxon>
        <taxon>Zoogloea</taxon>
    </lineage>
</organism>
<evidence type="ECO:0000256" key="2">
    <source>
        <dbReference type="ARBA" id="ARBA00006555"/>
    </source>
</evidence>
<keyword evidence="3" id="KW-0813">Transport</keyword>
<dbReference type="NCBIfam" id="TIGR01352">
    <property type="entry name" value="tonB_Cterm"/>
    <property type="match status" value="1"/>
</dbReference>
<dbReference type="PANTHER" id="PTHR33446:SF2">
    <property type="entry name" value="PROTEIN TONB"/>
    <property type="match status" value="1"/>
</dbReference>
<comment type="similarity">
    <text evidence="2">Belongs to the TonB family.</text>
</comment>
<dbReference type="GO" id="GO:0098797">
    <property type="term" value="C:plasma membrane protein complex"/>
    <property type="evidence" value="ECO:0007669"/>
    <property type="project" value="TreeGrafter"/>
</dbReference>
<evidence type="ECO:0000256" key="4">
    <source>
        <dbReference type="ARBA" id="ARBA00022475"/>
    </source>
</evidence>
<name>A0A848G8S4_9RHOO</name>
<dbReference type="GO" id="GO:0031992">
    <property type="term" value="F:energy transducer activity"/>
    <property type="evidence" value="ECO:0007669"/>
    <property type="project" value="TreeGrafter"/>
</dbReference>
<evidence type="ECO:0000313" key="12">
    <source>
        <dbReference type="EMBL" id="NML28688.1"/>
    </source>
</evidence>
<dbReference type="GO" id="GO:0055085">
    <property type="term" value="P:transmembrane transport"/>
    <property type="evidence" value="ECO:0007669"/>
    <property type="project" value="InterPro"/>
</dbReference>
<dbReference type="InterPro" id="IPR037682">
    <property type="entry name" value="TonB_C"/>
</dbReference>
<keyword evidence="9" id="KW-0472">Membrane</keyword>
<evidence type="ECO:0000256" key="10">
    <source>
        <dbReference type="SAM" id="MobiDB-lite"/>
    </source>
</evidence>
<dbReference type="Pfam" id="PF03544">
    <property type="entry name" value="TonB_C"/>
    <property type="match status" value="1"/>
</dbReference>
<sequence length="230" mass="23741">MSLLAHGLAFGLWNDRSPALVEPPQLLEARLVVPEPEPPAAAHPPPVRPPVEPHAAPRPHPPVPATPHVRAPEQIATARPVEREAPPRLTGESSREAPARAVASGAGTAAAPLAAASAPPAAMAGGGGPAAAYAPPSFGASYLHNPKPAYPLMARRRGLQGLVRLDVKVNAEGIPTAVRVKDSSGHEALDEAALTAVWHWRFAPARRGGEAVEGSVVVPVRFNLDGEAAS</sequence>
<evidence type="ECO:0000256" key="9">
    <source>
        <dbReference type="ARBA" id="ARBA00023136"/>
    </source>
</evidence>
<keyword evidence="5" id="KW-0997">Cell inner membrane</keyword>
<evidence type="ECO:0000313" key="13">
    <source>
        <dbReference type="Proteomes" id="UP000580043"/>
    </source>
</evidence>
<feature type="region of interest" description="Disordered" evidence="10">
    <location>
        <begin position="32"/>
        <end position="103"/>
    </location>
</feature>
<evidence type="ECO:0000259" key="11">
    <source>
        <dbReference type="PROSITE" id="PS52015"/>
    </source>
</evidence>
<dbReference type="GO" id="GO:0015031">
    <property type="term" value="P:protein transport"/>
    <property type="evidence" value="ECO:0007669"/>
    <property type="project" value="UniProtKB-KW"/>
</dbReference>
<dbReference type="Gene3D" id="3.30.1150.10">
    <property type="match status" value="1"/>
</dbReference>
<feature type="compositionally biased region" description="Pro residues" evidence="10">
    <location>
        <begin position="35"/>
        <end position="65"/>
    </location>
</feature>
<evidence type="ECO:0000256" key="3">
    <source>
        <dbReference type="ARBA" id="ARBA00022448"/>
    </source>
</evidence>
<dbReference type="PROSITE" id="PS52015">
    <property type="entry name" value="TONB_CTD"/>
    <property type="match status" value="1"/>
</dbReference>
<evidence type="ECO:0000256" key="8">
    <source>
        <dbReference type="ARBA" id="ARBA00022989"/>
    </source>
</evidence>
<reference evidence="12 13" key="1">
    <citation type="submission" date="2020-04" db="EMBL/GenBank/DDBJ databases">
        <title>Zoogloea sp. G-4-1-14 isolated from soil.</title>
        <authorList>
            <person name="Dahal R.H."/>
        </authorList>
    </citation>
    <scope>NUCLEOTIDE SEQUENCE [LARGE SCALE GENOMIC DNA]</scope>
    <source>
        <strain evidence="12 13">G-4-1-14</strain>
    </source>
</reference>
<evidence type="ECO:0000256" key="5">
    <source>
        <dbReference type="ARBA" id="ARBA00022519"/>
    </source>
</evidence>
<dbReference type="EMBL" id="JABBGA010000033">
    <property type="protein sequence ID" value="NML28688.1"/>
    <property type="molecule type" value="Genomic_DNA"/>
</dbReference>
<feature type="domain" description="TonB C-terminal" evidence="11">
    <location>
        <begin position="135"/>
        <end position="230"/>
    </location>
</feature>
<protein>
    <submittedName>
        <fullName evidence="12">Energy transducer TonB</fullName>
    </submittedName>
</protein>
<keyword evidence="4" id="KW-1003">Cell membrane</keyword>
<keyword evidence="13" id="KW-1185">Reference proteome</keyword>
<keyword evidence="7" id="KW-0653">Protein transport</keyword>
<gene>
    <name evidence="12" type="ORF">HHL15_23320</name>
</gene>
<dbReference type="InterPro" id="IPR051045">
    <property type="entry name" value="TonB-dependent_transducer"/>
</dbReference>
<keyword evidence="8" id="KW-1133">Transmembrane helix</keyword>
<dbReference type="PANTHER" id="PTHR33446">
    <property type="entry name" value="PROTEIN TONB-RELATED"/>
    <property type="match status" value="1"/>
</dbReference>
<evidence type="ECO:0000256" key="1">
    <source>
        <dbReference type="ARBA" id="ARBA00004383"/>
    </source>
</evidence>
<comment type="caution">
    <text evidence="12">The sequence shown here is derived from an EMBL/GenBank/DDBJ whole genome shotgun (WGS) entry which is preliminary data.</text>
</comment>
<dbReference type="Proteomes" id="UP000580043">
    <property type="component" value="Unassembled WGS sequence"/>
</dbReference>
<evidence type="ECO:0000256" key="7">
    <source>
        <dbReference type="ARBA" id="ARBA00022927"/>
    </source>
</evidence>